<dbReference type="GO" id="GO:0006260">
    <property type="term" value="P:DNA replication"/>
    <property type="evidence" value="ECO:0007669"/>
    <property type="project" value="UniProtKB-KW"/>
</dbReference>
<dbReference type="GO" id="GO:0016035">
    <property type="term" value="C:zeta DNA polymerase complex"/>
    <property type="evidence" value="ECO:0007669"/>
    <property type="project" value="InterPro"/>
</dbReference>
<dbReference type="EC" id="2.7.7.7" evidence="20"/>
<feature type="region of interest" description="Disordered" evidence="21">
    <location>
        <begin position="702"/>
        <end position="727"/>
    </location>
</feature>
<dbReference type="Gene3D" id="3.30.420.10">
    <property type="entry name" value="Ribonuclease H-like superfamily/Ribonuclease H"/>
    <property type="match status" value="1"/>
</dbReference>
<dbReference type="Gene3D" id="1.10.132.60">
    <property type="entry name" value="DNA polymerase family B, C-terminal domain"/>
    <property type="match status" value="1"/>
</dbReference>
<feature type="compositionally biased region" description="Basic and acidic residues" evidence="21">
    <location>
        <begin position="1"/>
        <end position="11"/>
    </location>
</feature>
<keyword evidence="27" id="KW-1185">Reference proteome</keyword>
<evidence type="ECO:0000256" key="17">
    <source>
        <dbReference type="ARBA" id="ARBA00023242"/>
    </source>
</evidence>
<dbReference type="FunFam" id="1.10.132.60:FF:000007">
    <property type="entry name" value="DNA polymerase"/>
    <property type="match status" value="1"/>
</dbReference>
<evidence type="ECO:0000256" key="19">
    <source>
        <dbReference type="ARBA" id="ARBA00066055"/>
    </source>
</evidence>
<dbReference type="InterPro" id="IPR043502">
    <property type="entry name" value="DNA/RNA_pol_sf"/>
</dbReference>
<comment type="subcellular location">
    <subcellularLocation>
        <location evidence="2 20">Nucleus</location>
    </subcellularLocation>
</comment>
<dbReference type="CDD" id="cd05534">
    <property type="entry name" value="POLBc_zeta"/>
    <property type="match status" value="1"/>
</dbReference>
<dbReference type="InterPro" id="IPR006134">
    <property type="entry name" value="DNA-dir_DNA_pol_B_multi_dom"/>
</dbReference>
<keyword evidence="8 20" id="KW-0479">Metal-binding</keyword>
<feature type="domain" description="DNA-directed DNA polymerase family B multifunctional" evidence="22">
    <location>
        <begin position="1158"/>
        <end position="1605"/>
    </location>
</feature>
<dbReference type="InterPro" id="IPR030559">
    <property type="entry name" value="PolZ_Rev3"/>
</dbReference>
<evidence type="ECO:0000256" key="4">
    <source>
        <dbReference type="ARBA" id="ARBA00022485"/>
    </source>
</evidence>
<feature type="domain" description="DNA-directed DNA polymerase family B exonuclease" evidence="23">
    <location>
        <begin position="917"/>
        <end position="1090"/>
    </location>
</feature>
<evidence type="ECO:0000256" key="5">
    <source>
        <dbReference type="ARBA" id="ARBA00022679"/>
    </source>
</evidence>
<evidence type="ECO:0000256" key="2">
    <source>
        <dbReference type="ARBA" id="ARBA00004123"/>
    </source>
</evidence>
<reference evidence="26" key="1">
    <citation type="journal article" date="2021" name="Open Biol.">
        <title>Shared evolutionary footprints suggest mitochondrial oxidative damage underlies multiple complex I losses in fungi.</title>
        <authorList>
            <person name="Schikora-Tamarit M.A."/>
            <person name="Marcet-Houben M."/>
            <person name="Nosek J."/>
            <person name="Gabaldon T."/>
        </authorList>
    </citation>
    <scope>NUCLEOTIDE SEQUENCE</scope>
    <source>
        <strain evidence="26">NCAIM Y.01608</strain>
    </source>
</reference>
<dbReference type="GO" id="GO:0051539">
    <property type="term" value="F:4 iron, 4 sulfur cluster binding"/>
    <property type="evidence" value="ECO:0007669"/>
    <property type="project" value="UniProtKB-KW"/>
</dbReference>
<evidence type="ECO:0000256" key="18">
    <source>
        <dbReference type="ARBA" id="ARBA00049244"/>
    </source>
</evidence>
<evidence type="ECO:0000256" key="6">
    <source>
        <dbReference type="ARBA" id="ARBA00022695"/>
    </source>
</evidence>
<keyword evidence="10 20" id="KW-0863">Zinc-finger</keyword>
<evidence type="ECO:0000256" key="8">
    <source>
        <dbReference type="ARBA" id="ARBA00022723"/>
    </source>
</evidence>
<evidence type="ECO:0000256" key="13">
    <source>
        <dbReference type="ARBA" id="ARBA00023004"/>
    </source>
</evidence>
<dbReference type="InterPro" id="IPR006133">
    <property type="entry name" value="DNA-dir_DNA_pol_B_exonuc"/>
</dbReference>
<feature type="compositionally biased region" description="Acidic residues" evidence="21">
    <location>
        <begin position="669"/>
        <end position="687"/>
    </location>
</feature>
<keyword evidence="13 20" id="KW-0408">Iron</keyword>
<dbReference type="InterPro" id="IPR042087">
    <property type="entry name" value="DNA_pol_B_thumb"/>
</dbReference>
<dbReference type="Pfam" id="PF00136">
    <property type="entry name" value="DNA_pol_B"/>
    <property type="match status" value="1"/>
</dbReference>
<evidence type="ECO:0000256" key="9">
    <source>
        <dbReference type="ARBA" id="ARBA00022763"/>
    </source>
</evidence>
<dbReference type="SMART" id="SM00486">
    <property type="entry name" value="POLBc"/>
    <property type="match status" value="1"/>
</dbReference>
<dbReference type="GO" id="GO:0000166">
    <property type="term" value="F:nucleotide binding"/>
    <property type="evidence" value="ECO:0007669"/>
    <property type="project" value="InterPro"/>
</dbReference>
<name>A0A9P8NWY3_9ASCO</name>
<evidence type="ECO:0000259" key="25">
    <source>
        <dbReference type="Pfam" id="PF24055"/>
    </source>
</evidence>
<feature type="region of interest" description="Disordered" evidence="21">
    <location>
        <begin position="735"/>
        <end position="754"/>
    </location>
</feature>
<evidence type="ECO:0000256" key="12">
    <source>
        <dbReference type="ARBA" id="ARBA00022932"/>
    </source>
</evidence>
<sequence>MRGRTERKPLGAKDTNIHGVLRSTSPYKHSSSKSRSGSLSPVRFDQSSPSKFDSSESLASGLVRLSPSKRPSGGLNSPTKKHRLHKEFQIYDDPTNYREAVDSLESMAVTDVENKENENPRNNVSKDIENRAPQRLSAKRAALTDLRIQQYPGYIQTFETNEAGTTGILAPKHQLTQGFMINTAGGNNSTKRTAVPSFVTPPKKNRIHYRYIESLNKVDQTRPVRSRTDLDVHEVPVIRVYGKLTTGHTCLLHIHNVFPYLYVQYRGPTSDEKKINDHLLSWKNEIDTQIYRSFKFRHRKKPKPATKEDETIDIEGVDDVNDDDDDGLDEEEVDIGAGNTYVADISLVKGNSFYGYHFGFSPFIKISLLSPRYVKRLERLLGEGRLFGKVVQPFEAHIPYMLQFLTDYNCFGCNWISLEKAFWRSPLVQTQGPLDAFQEYFETDFAQLNQIKVTSEVKQEIARHLTRDMFSVNVLSSEKYPRMGRVFCELDTSAVWLKNRLTCKERDVHSKLSFNIPEDQDGDSYIYSIKSLLSDLEYQRRLRNMSSQAKVKLFSGGKRDFAGTTWIEQDELDELLAYCVEESKKEWSRLHPKHPLEPDTVVPRNDWLQKYNTSFQSVDEFHCPRVPESHLLRVPEELILHESQICDWLLERDTEPQMASTQDVSTVDVVDDASDPSSDETEHEDDFLGSIPHIQEKLGIKTGESPAPAAPDETNTDEAKSSGSINLDLRIFEQTQASRRHSDETNTSIEPKHDTQIDNPAIKLTASEELFELTRPPPTFPNFDAMGKSFEDHALLKIEYPDPYYSSRNGYSDAPEYFAGRKFQVKCLDLQGLKPYAVATNANSNSVSIAGDGVPSIWSYRKHPPLYEDVLRWSVEHPDPIKTRSQLLRSQIDQATQNMKGYKVPSFQSPIVRKANNFNKLIVLNMELHVNTRGDLFPDPLEDEIRMIFWSFDDQNYPIDLGIEGSGVFVVHSHEVTRKHINFPVQTFSSEVDMVRELVSLVELVDPDILSGYEIHSASWGYLLERFRQVHKMDLAVRLSRVAAKQLNKMNDRWGFTHASGIKITGRHMLNLWRPLRKELSINRYSLENVVWHTLHIKIPHYEHKTLTQWFLSNNPGNLNNLVEYYMSRLHWQMKLINKMEIIERMVEESRFLGIDYYSVFYRGSQFKVESLLVRLAKAENFILISPSKKQVFKQDPLQVIPLILEPESSFYKSPLLVLDFQSLYPSLVIAHNLCYSTLLGRLQGYDPKKTQTIGITSWKLPPGLLKLFEKHITVTPNGLMFLNPNVRKSLLAKMLSEILDARILVKDTMNGLKDDSELYKLYNNRQLALKLIANVTYGYASATYSGRMPNSAIADAIVSAARQTLHSAISEIDKNEKWGAKVVYGDTDSLFVYLPGKSKADAFKLGREISNHITSLNPSPVRLKFEKVYFPCVLISKKRYAGYSYEHEDQETPKFDAKGIETVRRDGVPAQQKMVEKSLRLLFETKDLTKVKQYVNLQFLKIMQNKANLQDFLFAKEIRLGTYKNPTSIPPGARITMKKVAQDHRSEPQYRERVFYMVAKGYKDQLLRDRCMAPRDFLANGNLELDAFYYITKVLIPPLQRIFNLCGVDVNKWFDELPRNLIAPNLDQLNFKTPLINSAKCISCNTVIQRTLERTGKLCPECSTNELQTIAHMRSCVRAKESQMDATMLICKQCTKRSLRNNNSPLSTALACTNEDCSVFYDRIKAITQTEKTMAAYAELGHDHRIEDLKLNIALQQHESWLPYLHQRDVIHSDRLVRLDFSNSFIHISVFIGENCPAHADRQLIKNAQVGPTGVQSNISIEPGQRRDPNPAPNRCTKLAVANKCRPNAGSNIEIKKDVGRTGDVFENFAQRTTIENEMQSMILEGHGLKHPVSIFFGLDLQKLQNLVPTSVISHLGIQMRSIFQEVEEPSKQIVKTIKIFVFSGHKNGFVNGSQGLLVGIERSV</sequence>
<dbReference type="Pfam" id="PF24055">
    <property type="entry name" value="POL3_N"/>
    <property type="match status" value="1"/>
</dbReference>
<keyword evidence="4 20" id="KW-0004">4Fe-4S</keyword>
<keyword evidence="17 20" id="KW-0539">Nucleus</keyword>
<evidence type="ECO:0000256" key="20">
    <source>
        <dbReference type="RuleBase" id="RU000442"/>
    </source>
</evidence>
<keyword evidence="15 20" id="KW-0238">DNA-binding</keyword>
<comment type="subunit">
    <text evidence="19">Forms DNA polymerase zeta with REV7.</text>
</comment>
<evidence type="ECO:0000256" key="3">
    <source>
        <dbReference type="ARBA" id="ARBA00005755"/>
    </source>
</evidence>
<feature type="region of interest" description="Disordered" evidence="21">
    <location>
        <begin position="1816"/>
        <end position="1835"/>
    </location>
</feature>
<dbReference type="GO" id="GO:0042276">
    <property type="term" value="P:error-prone translesion synthesis"/>
    <property type="evidence" value="ECO:0007669"/>
    <property type="project" value="TreeGrafter"/>
</dbReference>
<reference evidence="26" key="2">
    <citation type="submission" date="2021-01" db="EMBL/GenBank/DDBJ databases">
        <authorList>
            <person name="Schikora-Tamarit M.A."/>
        </authorList>
    </citation>
    <scope>NUCLEOTIDE SEQUENCE</scope>
    <source>
        <strain evidence="26">NCAIM Y.01608</strain>
    </source>
</reference>
<evidence type="ECO:0000313" key="27">
    <source>
        <dbReference type="Proteomes" id="UP000788993"/>
    </source>
</evidence>
<feature type="compositionally biased region" description="Low complexity" evidence="21">
    <location>
        <begin position="23"/>
        <end position="40"/>
    </location>
</feature>
<feature type="region of interest" description="Disordered" evidence="21">
    <location>
        <begin position="657"/>
        <end position="690"/>
    </location>
</feature>
<keyword evidence="7 20" id="KW-0235">DNA replication</keyword>
<feature type="domain" description="DNA polymerase delta/zeta catalytic subunit N-terminal" evidence="25">
    <location>
        <begin position="339"/>
        <end position="375"/>
    </location>
</feature>
<dbReference type="PRINTS" id="PR00106">
    <property type="entry name" value="DNAPOLB"/>
</dbReference>
<proteinExistence type="inferred from homology"/>
<evidence type="ECO:0000256" key="11">
    <source>
        <dbReference type="ARBA" id="ARBA00022833"/>
    </source>
</evidence>
<gene>
    <name evidence="26" type="ORF">OGATHE_005362</name>
</gene>
<dbReference type="InterPro" id="IPR025687">
    <property type="entry name" value="Znf-C4pol"/>
</dbReference>
<keyword evidence="11 20" id="KW-0862">Zinc</keyword>
<evidence type="ECO:0000259" key="24">
    <source>
        <dbReference type="Pfam" id="PF14260"/>
    </source>
</evidence>
<dbReference type="InterPro" id="IPR012337">
    <property type="entry name" value="RNaseH-like_sf"/>
</dbReference>
<evidence type="ECO:0000256" key="21">
    <source>
        <dbReference type="SAM" id="MobiDB-lite"/>
    </source>
</evidence>
<evidence type="ECO:0000256" key="16">
    <source>
        <dbReference type="ARBA" id="ARBA00023204"/>
    </source>
</evidence>
<dbReference type="GO" id="GO:0003677">
    <property type="term" value="F:DNA binding"/>
    <property type="evidence" value="ECO:0007669"/>
    <property type="project" value="UniProtKB-KW"/>
</dbReference>
<keyword evidence="5 20" id="KW-0808">Transferase</keyword>
<dbReference type="PANTHER" id="PTHR45812:SF1">
    <property type="entry name" value="DNA POLYMERASE ZETA CATALYTIC SUBUNIT"/>
    <property type="match status" value="1"/>
</dbReference>
<feature type="compositionally biased region" description="Polar residues" evidence="21">
    <location>
        <begin position="45"/>
        <end position="58"/>
    </location>
</feature>
<dbReference type="SUPFAM" id="SSF53098">
    <property type="entry name" value="Ribonuclease H-like"/>
    <property type="match status" value="1"/>
</dbReference>
<dbReference type="Pfam" id="PF03104">
    <property type="entry name" value="DNA_pol_B_exo1"/>
    <property type="match status" value="1"/>
</dbReference>
<comment type="similarity">
    <text evidence="3 20">Belongs to the DNA polymerase type-B family.</text>
</comment>
<evidence type="ECO:0000313" key="26">
    <source>
        <dbReference type="EMBL" id="KAH3661030.1"/>
    </source>
</evidence>
<keyword evidence="14 20" id="KW-0411">Iron-sulfur</keyword>
<dbReference type="Pfam" id="PF14260">
    <property type="entry name" value="zf-C4pol"/>
    <property type="match status" value="1"/>
</dbReference>
<evidence type="ECO:0000256" key="10">
    <source>
        <dbReference type="ARBA" id="ARBA00022771"/>
    </source>
</evidence>
<dbReference type="Proteomes" id="UP000788993">
    <property type="component" value="Unassembled WGS sequence"/>
</dbReference>
<organism evidence="26 27">
    <name type="scientific">Ogataea polymorpha</name>
    <dbReference type="NCBI Taxonomy" id="460523"/>
    <lineage>
        <taxon>Eukaryota</taxon>
        <taxon>Fungi</taxon>
        <taxon>Dikarya</taxon>
        <taxon>Ascomycota</taxon>
        <taxon>Saccharomycotina</taxon>
        <taxon>Pichiomycetes</taxon>
        <taxon>Pichiales</taxon>
        <taxon>Pichiaceae</taxon>
        <taxon>Ogataea</taxon>
    </lineage>
</organism>
<dbReference type="CDD" id="cd05778">
    <property type="entry name" value="DNA_polB_zeta_exo"/>
    <property type="match status" value="1"/>
</dbReference>
<dbReference type="GO" id="GO:0008270">
    <property type="term" value="F:zinc ion binding"/>
    <property type="evidence" value="ECO:0007669"/>
    <property type="project" value="UniProtKB-KW"/>
</dbReference>
<dbReference type="PROSITE" id="PS00116">
    <property type="entry name" value="DNA_POLYMERASE_B"/>
    <property type="match status" value="1"/>
</dbReference>
<dbReference type="InterPro" id="IPR006172">
    <property type="entry name" value="DNA-dir_DNA_pol_B"/>
</dbReference>
<dbReference type="InterPro" id="IPR036397">
    <property type="entry name" value="RNaseH_sf"/>
</dbReference>
<feature type="compositionally biased region" description="Acidic residues" evidence="21">
    <location>
        <begin position="310"/>
        <end position="325"/>
    </location>
</feature>
<dbReference type="FunFam" id="1.10.287.690:FF:000002">
    <property type="entry name" value="DNA polymerase zeta"/>
    <property type="match status" value="1"/>
</dbReference>
<dbReference type="GO" id="GO:0003887">
    <property type="term" value="F:DNA-directed DNA polymerase activity"/>
    <property type="evidence" value="ECO:0007669"/>
    <property type="project" value="UniProtKB-KW"/>
</dbReference>
<dbReference type="Gene3D" id="3.30.342.10">
    <property type="entry name" value="DNA Polymerase, chain B, domain 1"/>
    <property type="match status" value="1"/>
</dbReference>
<evidence type="ECO:0000259" key="22">
    <source>
        <dbReference type="Pfam" id="PF00136"/>
    </source>
</evidence>
<dbReference type="GO" id="GO:0000724">
    <property type="term" value="P:double-strand break repair via homologous recombination"/>
    <property type="evidence" value="ECO:0007669"/>
    <property type="project" value="TreeGrafter"/>
</dbReference>
<dbReference type="Gene3D" id="3.90.1600.10">
    <property type="entry name" value="Palm domain of DNA polymerase"/>
    <property type="match status" value="1"/>
</dbReference>
<dbReference type="PANTHER" id="PTHR45812">
    <property type="entry name" value="DNA POLYMERASE ZETA CATALYTIC SUBUNIT"/>
    <property type="match status" value="1"/>
</dbReference>
<dbReference type="EMBL" id="JAEUBD010001468">
    <property type="protein sequence ID" value="KAH3661030.1"/>
    <property type="molecule type" value="Genomic_DNA"/>
</dbReference>
<comment type="caution">
    <text evidence="26">The sequence shown here is derived from an EMBL/GenBank/DDBJ whole genome shotgun (WGS) entry which is preliminary data.</text>
</comment>
<feature type="region of interest" description="Disordered" evidence="21">
    <location>
        <begin position="1"/>
        <end position="84"/>
    </location>
</feature>
<evidence type="ECO:0000256" key="14">
    <source>
        <dbReference type="ARBA" id="ARBA00023014"/>
    </source>
</evidence>
<dbReference type="Gene3D" id="1.10.287.690">
    <property type="entry name" value="Helix hairpin bin"/>
    <property type="match status" value="1"/>
</dbReference>
<dbReference type="InterPro" id="IPR017964">
    <property type="entry name" value="DNA-dir_DNA_pol_B_CS"/>
</dbReference>
<evidence type="ECO:0000256" key="15">
    <source>
        <dbReference type="ARBA" id="ARBA00023125"/>
    </source>
</evidence>
<evidence type="ECO:0000256" key="1">
    <source>
        <dbReference type="ARBA" id="ARBA00001966"/>
    </source>
</evidence>
<dbReference type="InterPro" id="IPR023211">
    <property type="entry name" value="DNA_pol_palm_dom_sf"/>
</dbReference>
<accession>A0A9P8NWY3</accession>
<dbReference type="SUPFAM" id="SSF56672">
    <property type="entry name" value="DNA/RNA polymerases"/>
    <property type="match status" value="1"/>
</dbReference>
<comment type="catalytic activity">
    <reaction evidence="18 20">
        <text>DNA(n) + a 2'-deoxyribonucleoside 5'-triphosphate = DNA(n+1) + diphosphate</text>
        <dbReference type="Rhea" id="RHEA:22508"/>
        <dbReference type="Rhea" id="RHEA-COMP:17339"/>
        <dbReference type="Rhea" id="RHEA-COMP:17340"/>
        <dbReference type="ChEBI" id="CHEBI:33019"/>
        <dbReference type="ChEBI" id="CHEBI:61560"/>
        <dbReference type="ChEBI" id="CHEBI:173112"/>
        <dbReference type="EC" id="2.7.7.7"/>
    </reaction>
</comment>
<dbReference type="GO" id="GO:0005634">
    <property type="term" value="C:nucleus"/>
    <property type="evidence" value="ECO:0007669"/>
    <property type="project" value="UniProtKB-SubCell"/>
</dbReference>
<keyword evidence="9" id="KW-0227">DNA damage</keyword>
<protein>
    <recommendedName>
        <fullName evidence="20">DNA polymerase</fullName>
        <ecNumber evidence="20">2.7.7.7</ecNumber>
    </recommendedName>
</protein>
<evidence type="ECO:0000256" key="7">
    <source>
        <dbReference type="ARBA" id="ARBA00022705"/>
    </source>
</evidence>
<dbReference type="InterPro" id="IPR056435">
    <property type="entry name" value="DPOD/Z_N"/>
</dbReference>
<keyword evidence="12 20" id="KW-0239">DNA-directed DNA polymerase</keyword>
<feature type="domain" description="C4-type zinc-finger of DNA polymerase delta" evidence="24">
    <location>
        <begin position="1642"/>
        <end position="1724"/>
    </location>
</feature>
<evidence type="ECO:0000259" key="23">
    <source>
        <dbReference type="Pfam" id="PF03104"/>
    </source>
</evidence>
<feature type="compositionally biased region" description="Basic and acidic residues" evidence="21">
    <location>
        <begin position="740"/>
        <end position="754"/>
    </location>
</feature>
<keyword evidence="16" id="KW-0234">DNA repair</keyword>
<feature type="region of interest" description="Disordered" evidence="21">
    <location>
        <begin position="301"/>
        <end position="325"/>
    </location>
</feature>
<keyword evidence="6 20" id="KW-0548">Nucleotidyltransferase</keyword>
<comment type="cofactor">
    <cofactor evidence="1 20">
        <name>[4Fe-4S] cluster</name>
        <dbReference type="ChEBI" id="CHEBI:49883"/>
    </cofactor>
</comment>